<dbReference type="PROSITE" id="PS00615">
    <property type="entry name" value="C_TYPE_LECTIN_1"/>
    <property type="match status" value="1"/>
</dbReference>
<sequence>MMIFIYSILLIPFLQSSFGCNSGWTSYRGRCYFISHDQQSWVAAEGICLNLGGHLAEINDERENNFLQHSLVDIVNKQAWVGGTDVGVEGDWFWALSKTDIYPPNYVNWQPGEPNSWSGHDENCMDLRPHALGWNDETCSVALNYICETL</sequence>
<gene>
    <name evidence="4" type="ORF">DPMN_087140</name>
</gene>
<reference evidence="4" key="1">
    <citation type="journal article" date="2019" name="bioRxiv">
        <title>The Genome of the Zebra Mussel, Dreissena polymorpha: A Resource for Invasive Species Research.</title>
        <authorList>
            <person name="McCartney M.A."/>
            <person name="Auch B."/>
            <person name="Kono T."/>
            <person name="Mallez S."/>
            <person name="Zhang Y."/>
            <person name="Obille A."/>
            <person name="Becker A."/>
            <person name="Abrahante J.E."/>
            <person name="Garbe J."/>
            <person name="Badalamenti J.P."/>
            <person name="Herman A."/>
            <person name="Mangelson H."/>
            <person name="Liachko I."/>
            <person name="Sullivan S."/>
            <person name="Sone E.D."/>
            <person name="Koren S."/>
            <person name="Silverstein K.A.T."/>
            <person name="Beckman K.B."/>
            <person name="Gohl D.M."/>
        </authorList>
    </citation>
    <scope>NUCLEOTIDE SEQUENCE</scope>
    <source>
        <strain evidence="4">Duluth1</strain>
        <tissue evidence="4">Whole animal</tissue>
    </source>
</reference>
<accession>A0A9D4QVB5</accession>
<dbReference type="Pfam" id="PF00059">
    <property type="entry name" value="Lectin_C"/>
    <property type="match status" value="1"/>
</dbReference>
<dbReference type="Proteomes" id="UP000828390">
    <property type="component" value="Unassembled WGS sequence"/>
</dbReference>
<comment type="caution">
    <text evidence="4">The sequence shown here is derived from an EMBL/GenBank/DDBJ whole genome shotgun (WGS) entry which is preliminary data.</text>
</comment>
<name>A0A9D4QVB5_DREPO</name>
<dbReference type="Gene3D" id="3.10.100.10">
    <property type="entry name" value="Mannose-Binding Protein A, subunit A"/>
    <property type="match status" value="1"/>
</dbReference>
<reference evidence="4" key="2">
    <citation type="submission" date="2020-11" db="EMBL/GenBank/DDBJ databases">
        <authorList>
            <person name="McCartney M.A."/>
            <person name="Auch B."/>
            <person name="Kono T."/>
            <person name="Mallez S."/>
            <person name="Becker A."/>
            <person name="Gohl D.M."/>
            <person name="Silverstein K.A.T."/>
            <person name="Koren S."/>
            <person name="Bechman K.B."/>
            <person name="Herman A."/>
            <person name="Abrahante J.E."/>
            <person name="Garbe J."/>
        </authorList>
    </citation>
    <scope>NUCLEOTIDE SEQUENCE</scope>
    <source>
        <strain evidence="4">Duluth1</strain>
        <tissue evidence="4">Whole animal</tissue>
    </source>
</reference>
<evidence type="ECO:0000313" key="5">
    <source>
        <dbReference type="Proteomes" id="UP000828390"/>
    </source>
</evidence>
<feature type="chain" id="PRO_5039061870" description="C-type lectin domain-containing protein" evidence="2">
    <location>
        <begin position="20"/>
        <end position="150"/>
    </location>
</feature>
<keyword evidence="2" id="KW-0732">Signal</keyword>
<keyword evidence="1" id="KW-1015">Disulfide bond</keyword>
<evidence type="ECO:0000259" key="3">
    <source>
        <dbReference type="PROSITE" id="PS50041"/>
    </source>
</evidence>
<feature type="domain" description="C-type lectin" evidence="3">
    <location>
        <begin position="27"/>
        <end position="148"/>
    </location>
</feature>
<feature type="signal peptide" evidence="2">
    <location>
        <begin position="1"/>
        <end position="19"/>
    </location>
</feature>
<dbReference type="InterPro" id="IPR016187">
    <property type="entry name" value="CTDL_fold"/>
</dbReference>
<dbReference type="SUPFAM" id="SSF56436">
    <property type="entry name" value="C-type lectin-like"/>
    <property type="match status" value="1"/>
</dbReference>
<dbReference type="EMBL" id="JAIWYP010000003">
    <property type="protein sequence ID" value="KAH3844874.1"/>
    <property type="molecule type" value="Genomic_DNA"/>
</dbReference>
<dbReference type="OrthoDB" id="6285913at2759"/>
<evidence type="ECO:0000313" key="4">
    <source>
        <dbReference type="EMBL" id="KAH3844874.1"/>
    </source>
</evidence>
<evidence type="ECO:0000256" key="2">
    <source>
        <dbReference type="SAM" id="SignalP"/>
    </source>
</evidence>
<evidence type="ECO:0000256" key="1">
    <source>
        <dbReference type="ARBA" id="ARBA00023157"/>
    </source>
</evidence>
<dbReference type="InterPro" id="IPR016186">
    <property type="entry name" value="C-type_lectin-like/link_sf"/>
</dbReference>
<dbReference type="PROSITE" id="PS50041">
    <property type="entry name" value="C_TYPE_LECTIN_2"/>
    <property type="match status" value="1"/>
</dbReference>
<dbReference type="InterPro" id="IPR001304">
    <property type="entry name" value="C-type_lectin-like"/>
</dbReference>
<dbReference type="PANTHER" id="PTHR22803">
    <property type="entry name" value="MANNOSE, PHOSPHOLIPASE, LECTIN RECEPTOR RELATED"/>
    <property type="match status" value="1"/>
</dbReference>
<dbReference type="InterPro" id="IPR050111">
    <property type="entry name" value="C-type_lectin/snaclec_domain"/>
</dbReference>
<protein>
    <recommendedName>
        <fullName evidence="3">C-type lectin domain-containing protein</fullName>
    </recommendedName>
</protein>
<dbReference type="AlphaFoldDB" id="A0A9D4QVB5"/>
<keyword evidence="5" id="KW-1185">Reference proteome</keyword>
<dbReference type="InterPro" id="IPR018378">
    <property type="entry name" value="C-type_lectin_CS"/>
</dbReference>
<organism evidence="4 5">
    <name type="scientific">Dreissena polymorpha</name>
    <name type="common">Zebra mussel</name>
    <name type="synonym">Mytilus polymorpha</name>
    <dbReference type="NCBI Taxonomy" id="45954"/>
    <lineage>
        <taxon>Eukaryota</taxon>
        <taxon>Metazoa</taxon>
        <taxon>Spiralia</taxon>
        <taxon>Lophotrochozoa</taxon>
        <taxon>Mollusca</taxon>
        <taxon>Bivalvia</taxon>
        <taxon>Autobranchia</taxon>
        <taxon>Heteroconchia</taxon>
        <taxon>Euheterodonta</taxon>
        <taxon>Imparidentia</taxon>
        <taxon>Neoheterodontei</taxon>
        <taxon>Myida</taxon>
        <taxon>Dreissenoidea</taxon>
        <taxon>Dreissenidae</taxon>
        <taxon>Dreissena</taxon>
    </lineage>
</organism>
<dbReference type="SMART" id="SM00034">
    <property type="entry name" value="CLECT"/>
    <property type="match status" value="1"/>
</dbReference>
<proteinExistence type="predicted"/>